<evidence type="ECO:0000256" key="3">
    <source>
        <dbReference type="ARBA" id="ARBA00023125"/>
    </source>
</evidence>
<dbReference type="PROSITE" id="PS50931">
    <property type="entry name" value="HTH_LYSR"/>
    <property type="match status" value="1"/>
</dbReference>
<dbReference type="GO" id="GO:0003700">
    <property type="term" value="F:DNA-binding transcription factor activity"/>
    <property type="evidence" value="ECO:0007669"/>
    <property type="project" value="InterPro"/>
</dbReference>
<sequence length="302" mass="33673">MSEFDHPIQLSDLRALMAVLRDGTVTSAAQGLGLTQSALSYQLDRMRKTFGDQLFVRVGNRMAATPFAQRLADPATRVLQIVDGEISQLGRFDPATSTRTFRLGVNEIGAIVLVPKVIKRLGQLAPRATLAQMQVRPEEMATQLQDGAMDLAAGHLPELDKGLLRQRLYRRDYTCIVSQDHPRVGETLTVRQLGQEQLLESPGVPATNRWVRTLLEQSGQLSKAPMTTHHVAAIPFIVAASELVAVVPREVFDIFRPIARVRAVRLTRAIPSIDIHQYWHPRLASDPAVRFLRELVFEVAHE</sequence>
<dbReference type="Gene3D" id="1.10.10.10">
    <property type="entry name" value="Winged helix-like DNA-binding domain superfamily/Winged helix DNA-binding domain"/>
    <property type="match status" value="1"/>
</dbReference>
<evidence type="ECO:0000259" key="5">
    <source>
        <dbReference type="PROSITE" id="PS50931"/>
    </source>
</evidence>
<dbReference type="InterPro" id="IPR005119">
    <property type="entry name" value="LysR_subst-bd"/>
</dbReference>
<dbReference type="InterPro" id="IPR036390">
    <property type="entry name" value="WH_DNA-bd_sf"/>
</dbReference>
<dbReference type="AlphaFoldDB" id="A0A936ZQV5"/>
<organism evidence="6 7">
    <name type="scientific">Ramlibacter aurantiacus</name>
    <dbReference type="NCBI Taxonomy" id="2801330"/>
    <lineage>
        <taxon>Bacteria</taxon>
        <taxon>Pseudomonadati</taxon>
        <taxon>Pseudomonadota</taxon>
        <taxon>Betaproteobacteria</taxon>
        <taxon>Burkholderiales</taxon>
        <taxon>Comamonadaceae</taxon>
        <taxon>Ramlibacter</taxon>
    </lineage>
</organism>
<evidence type="ECO:0000256" key="4">
    <source>
        <dbReference type="ARBA" id="ARBA00023163"/>
    </source>
</evidence>
<dbReference type="Proteomes" id="UP000613011">
    <property type="component" value="Unassembled WGS sequence"/>
</dbReference>
<comment type="similarity">
    <text evidence="1">Belongs to the LysR transcriptional regulatory family.</text>
</comment>
<dbReference type="Gene3D" id="3.40.190.10">
    <property type="entry name" value="Periplasmic binding protein-like II"/>
    <property type="match status" value="2"/>
</dbReference>
<dbReference type="GO" id="GO:0003677">
    <property type="term" value="F:DNA binding"/>
    <property type="evidence" value="ECO:0007669"/>
    <property type="project" value="UniProtKB-KW"/>
</dbReference>
<keyword evidence="7" id="KW-1185">Reference proteome</keyword>
<dbReference type="PANTHER" id="PTHR30118:SF15">
    <property type="entry name" value="TRANSCRIPTIONAL REGULATORY PROTEIN"/>
    <property type="match status" value="1"/>
</dbReference>
<dbReference type="RefSeq" id="WP_201685009.1">
    <property type="nucleotide sequence ID" value="NZ_JAEQNA010000006.1"/>
</dbReference>
<gene>
    <name evidence="6" type="ORF">JI739_16390</name>
</gene>
<dbReference type="PRINTS" id="PR00039">
    <property type="entry name" value="HTHLYSR"/>
</dbReference>
<dbReference type="SUPFAM" id="SSF53850">
    <property type="entry name" value="Periplasmic binding protein-like II"/>
    <property type="match status" value="1"/>
</dbReference>
<dbReference type="Pfam" id="PF00126">
    <property type="entry name" value="HTH_1"/>
    <property type="match status" value="1"/>
</dbReference>
<dbReference type="Pfam" id="PF03466">
    <property type="entry name" value="LysR_substrate"/>
    <property type="match status" value="1"/>
</dbReference>
<evidence type="ECO:0000313" key="7">
    <source>
        <dbReference type="Proteomes" id="UP000613011"/>
    </source>
</evidence>
<keyword evidence="3" id="KW-0238">DNA-binding</keyword>
<feature type="domain" description="HTH lysR-type" evidence="5">
    <location>
        <begin position="8"/>
        <end position="65"/>
    </location>
</feature>
<keyword evidence="2" id="KW-0805">Transcription regulation</keyword>
<dbReference type="PANTHER" id="PTHR30118">
    <property type="entry name" value="HTH-TYPE TRANSCRIPTIONAL REGULATOR LEUO-RELATED"/>
    <property type="match status" value="1"/>
</dbReference>
<dbReference type="InterPro" id="IPR000847">
    <property type="entry name" value="LysR_HTH_N"/>
</dbReference>
<name>A0A936ZQV5_9BURK</name>
<dbReference type="InterPro" id="IPR036388">
    <property type="entry name" value="WH-like_DNA-bd_sf"/>
</dbReference>
<keyword evidence="4" id="KW-0804">Transcription</keyword>
<evidence type="ECO:0000313" key="6">
    <source>
        <dbReference type="EMBL" id="MBL0421930.1"/>
    </source>
</evidence>
<accession>A0A936ZQV5</accession>
<dbReference type="SUPFAM" id="SSF46785">
    <property type="entry name" value="Winged helix' DNA-binding domain"/>
    <property type="match status" value="1"/>
</dbReference>
<reference evidence="6" key="1">
    <citation type="submission" date="2021-01" db="EMBL/GenBank/DDBJ databases">
        <title>Ramlibacter sp. strain AW1 16S ribosomal RNA gene Genome sequencing and assembly.</title>
        <authorList>
            <person name="Kang M."/>
        </authorList>
    </citation>
    <scope>NUCLEOTIDE SEQUENCE</scope>
    <source>
        <strain evidence="6">AW1</strain>
    </source>
</reference>
<evidence type="ECO:0000256" key="2">
    <source>
        <dbReference type="ARBA" id="ARBA00023015"/>
    </source>
</evidence>
<evidence type="ECO:0000256" key="1">
    <source>
        <dbReference type="ARBA" id="ARBA00009437"/>
    </source>
</evidence>
<dbReference type="EMBL" id="JAEQNA010000006">
    <property type="protein sequence ID" value="MBL0421930.1"/>
    <property type="molecule type" value="Genomic_DNA"/>
</dbReference>
<comment type="caution">
    <text evidence="6">The sequence shown here is derived from an EMBL/GenBank/DDBJ whole genome shotgun (WGS) entry which is preliminary data.</text>
</comment>
<proteinExistence type="inferred from homology"/>
<dbReference type="InterPro" id="IPR050389">
    <property type="entry name" value="LysR-type_TF"/>
</dbReference>
<protein>
    <submittedName>
        <fullName evidence="6">LysR family transcriptional regulator</fullName>
    </submittedName>
</protein>